<evidence type="ECO:0000256" key="1">
    <source>
        <dbReference type="SAM" id="Phobius"/>
    </source>
</evidence>
<evidence type="ECO:0000313" key="3">
    <source>
        <dbReference type="Proteomes" id="UP000676169"/>
    </source>
</evidence>
<proteinExistence type="predicted"/>
<keyword evidence="1" id="KW-0812">Transmembrane</keyword>
<dbReference type="EMBL" id="CP073100">
    <property type="protein sequence ID" value="QUE52167.1"/>
    <property type="molecule type" value="Genomic_DNA"/>
</dbReference>
<dbReference type="Pfam" id="PF07963">
    <property type="entry name" value="N_methyl"/>
    <property type="match status" value="1"/>
</dbReference>
<protein>
    <submittedName>
        <fullName evidence="2">Prepilin-type N-terminal cleavage/methylation domain-containing protein</fullName>
    </submittedName>
</protein>
<sequence>MKARRHQRGFTLIELSVAIMIGMAIGAIVLALANQQFTFLRIYSAQSFLVEEAPVVSAYMNRLIGQADRYRLHNSLTDAKAGTNAVLSNATVLVLNFQQPDGTARAGILAFQNLGTGAGNALYYYVVSATGTTTTPEWILTKRPSDVRFSIENGILRTRMTGPNGEIITYSGTMQQ</sequence>
<keyword evidence="1" id="KW-1133">Transmembrane helix</keyword>
<reference evidence="2" key="1">
    <citation type="submission" date="2021-04" db="EMBL/GenBank/DDBJ databases">
        <title>Luteolibacter sp. 32A isolated from the skin of an Anderson's salamander (Ambystoma andersonii).</title>
        <authorList>
            <person name="Spergser J."/>
            <person name="Busse H.-J."/>
        </authorList>
    </citation>
    <scope>NUCLEOTIDE SEQUENCE</scope>
    <source>
        <strain evidence="2">32A</strain>
    </source>
</reference>
<dbReference type="KEGG" id="lamb:KBB96_04565"/>
<keyword evidence="1" id="KW-0472">Membrane</keyword>
<dbReference type="AlphaFoldDB" id="A0A975PGC1"/>
<dbReference type="RefSeq" id="WP_211632813.1">
    <property type="nucleotide sequence ID" value="NZ_CP073100.1"/>
</dbReference>
<name>A0A975PGC1_9BACT</name>
<evidence type="ECO:0000313" key="2">
    <source>
        <dbReference type="EMBL" id="QUE52167.1"/>
    </source>
</evidence>
<accession>A0A975PGC1</accession>
<dbReference type="InterPro" id="IPR012902">
    <property type="entry name" value="N_methyl_site"/>
</dbReference>
<organism evidence="2 3">
    <name type="scientific">Luteolibacter ambystomatis</name>
    <dbReference type="NCBI Taxonomy" id="2824561"/>
    <lineage>
        <taxon>Bacteria</taxon>
        <taxon>Pseudomonadati</taxon>
        <taxon>Verrucomicrobiota</taxon>
        <taxon>Verrucomicrobiia</taxon>
        <taxon>Verrucomicrobiales</taxon>
        <taxon>Verrucomicrobiaceae</taxon>
        <taxon>Luteolibacter</taxon>
    </lineage>
</organism>
<keyword evidence="3" id="KW-1185">Reference proteome</keyword>
<dbReference type="Proteomes" id="UP000676169">
    <property type="component" value="Chromosome"/>
</dbReference>
<gene>
    <name evidence="2" type="ORF">KBB96_04565</name>
</gene>
<feature type="transmembrane region" description="Helical" evidence="1">
    <location>
        <begin position="12"/>
        <end position="33"/>
    </location>
</feature>
<dbReference type="PROSITE" id="PS00409">
    <property type="entry name" value="PROKAR_NTER_METHYL"/>
    <property type="match status" value="1"/>
</dbReference>